<dbReference type="Proteomes" id="UP001164746">
    <property type="component" value="Chromosome 2"/>
</dbReference>
<name>A0ABY7DFB0_MYAAR</name>
<evidence type="ECO:0000313" key="2">
    <source>
        <dbReference type="Proteomes" id="UP001164746"/>
    </source>
</evidence>
<accession>A0ABY7DFB0</accession>
<proteinExistence type="predicted"/>
<feature type="non-terminal residue" evidence="1">
    <location>
        <position position="86"/>
    </location>
</feature>
<sequence length="86" mass="10322">DVGETQDAPGKVELSEIHYLTWWKRQRIHQLRPVLVSRKWDGDDVVHTTQLQERLLMHCVCPRIRYEMCTSILFKYVRNRLVPSMD</sequence>
<organism evidence="1 2">
    <name type="scientific">Mya arenaria</name>
    <name type="common">Soft-shell clam</name>
    <dbReference type="NCBI Taxonomy" id="6604"/>
    <lineage>
        <taxon>Eukaryota</taxon>
        <taxon>Metazoa</taxon>
        <taxon>Spiralia</taxon>
        <taxon>Lophotrochozoa</taxon>
        <taxon>Mollusca</taxon>
        <taxon>Bivalvia</taxon>
        <taxon>Autobranchia</taxon>
        <taxon>Heteroconchia</taxon>
        <taxon>Euheterodonta</taxon>
        <taxon>Imparidentia</taxon>
        <taxon>Neoheterodontei</taxon>
        <taxon>Myida</taxon>
        <taxon>Myoidea</taxon>
        <taxon>Myidae</taxon>
        <taxon>Mya</taxon>
    </lineage>
</organism>
<dbReference type="EMBL" id="CP111013">
    <property type="protein sequence ID" value="WAQ96374.1"/>
    <property type="molecule type" value="Genomic_DNA"/>
</dbReference>
<evidence type="ECO:0000313" key="1">
    <source>
        <dbReference type="EMBL" id="WAQ96374.1"/>
    </source>
</evidence>
<reference evidence="1" key="1">
    <citation type="submission" date="2022-11" db="EMBL/GenBank/DDBJ databases">
        <title>Centuries of genome instability and evolution in soft-shell clam transmissible cancer (bioRxiv).</title>
        <authorList>
            <person name="Hart S.F.M."/>
            <person name="Yonemitsu M.A."/>
            <person name="Giersch R.M."/>
            <person name="Beal B.F."/>
            <person name="Arriagada G."/>
            <person name="Davis B.W."/>
            <person name="Ostrander E.A."/>
            <person name="Goff S.P."/>
            <person name="Metzger M.J."/>
        </authorList>
    </citation>
    <scope>NUCLEOTIDE SEQUENCE</scope>
    <source>
        <strain evidence="1">MELC-2E11</strain>
        <tissue evidence="1">Siphon/mantle</tissue>
    </source>
</reference>
<gene>
    <name evidence="1" type="ORF">MAR_029064</name>
</gene>
<keyword evidence="2" id="KW-1185">Reference proteome</keyword>
<protein>
    <submittedName>
        <fullName evidence="1">Uncharacterized protein</fullName>
    </submittedName>
</protein>